<comment type="subcellular location">
    <subcellularLocation>
        <location evidence="1">Membrane</location>
        <topology evidence="1">Multi-pass membrane protein</topology>
    </subcellularLocation>
</comment>
<dbReference type="PANTHER" id="PTHR31595:SF27">
    <property type="entry name" value="WAX SYNTHASE DOMAIN-CONTAINING PROTEIN-RELATED"/>
    <property type="match status" value="1"/>
</dbReference>
<feature type="transmembrane region" description="Helical" evidence="7">
    <location>
        <begin position="61"/>
        <end position="80"/>
    </location>
</feature>
<feature type="transmembrane region" description="Helical" evidence="7">
    <location>
        <begin position="357"/>
        <end position="378"/>
    </location>
</feature>
<feature type="domain" description="Wax synthase" evidence="8">
    <location>
        <begin position="233"/>
        <end position="320"/>
    </location>
</feature>
<protein>
    <recommendedName>
        <fullName evidence="8">Wax synthase domain-containing protein</fullName>
    </recommendedName>
</protein>
<evidence type="ECO:0000256" key="2">
    <source>
        <dbReference type="ARBA" id="ARBA00007282"/>
    </source>
</evidence>
<dbReference type="Proteomes" id="UP001149165">
    <property type="component" value="Unassembled WGS sequence"/>
</dbReference>
<feature type="transmembrane region" description="Helical" evidence="7">
    <location>
        <begin position="402"/>
        <end position="422"/>
    </location>
</feature>
<accession>A0A9W9JZQ0</accession>
<dbReference type="OrthoDB" id="1077582at2759"/>
<reference evidence="9" key="2">
    <citation type="journal article" date="2023" name="IMA Fungus">
        <title>Comparative genomic study of the Penicillium genus elucidates a diverse pangenome and 15 lateral gene transfer events.</title>
        <authorList>
            <person name="Petersen C."/>
            <person name="Sorensen T."/>
            <person name="Nielsen M.R."/>
            <person name="Sondergaard T.E."/>
            <person name="Sorensen J.L."/>
            <person name="Fitzpatrick D.A."/>
            <person name="Frisvad J.C."/>
            <person name="Nielsen K.L."/>
        </authorList>
    </citation>
    <scope>NUCLEOTIDE SEQUENCE</scope>
    <source>
        <strain evidence="9">IBT 30069</strain>
    </source>
</reference>
<keyword evidence="10" id="KW-1185">Reference proteome</keyword>
<evidence type="ECO:0000256" key="1">
    <source>
        <dbReference type="ARBA" id="ARBA00004141"/>
    </source>
</evidence>
<evidence type="ECO:0000256" key="6">
    <source>
        <dbReference type="ARBA" id="ARBA00023136"/>
    </source>
</evidence>
<dbReference type="InterPro" id="IPR044851">
    <property type="entry name" value="Wax_synthase"/>
</dbReference>
<evidence type="ECO:0000256" key="5">
    <source>
        <dbReference type="ARBA" id="ARBA00022989"/>
    </source>
</evidence>
<evidence type="ECO:0000259" key="8">
    <source>
        <dbReference type="Pfam" id="PF13813"/>
    </source>
</evidence>
<feature type="transmembrane region" description="Helical" evidence="7">
    <location>
        <begin position="7"/>
        <end position="27"/>
    </location>
</feature>
<evidence type="ECO:0000313" key="9">
    <source>
        <dbReference type="EMBL" id="KAJ5087450.1"/>
    </source>
</evidence>
<evidence type="ECO:0000256" key="7">
    <source>
        <dbReference type="SAM" id="Phobius"/>
    </source>
</evidence>
<evidence type="ECO:0000313" key="10">
    <source>
        <dbReference type="Proteomes" id="UP001149165"/>
    </source>
</evidence>
<evidence type="ECO:0000256" key="3">
    <source>
        <dbReference type="ARBA" id="ARBA00022679"/>
    </source>
</evidence>
<sequence>MYYPPDLLDFLGSCVLAYLIPTITLIATPKRSPWRYGAILALGVIMHHLMRPHEAASAVRIVLSCTLLTIFLTATNILLINPLDESDLARERPGALILSDRLWYAFELVAFPRAINTPRQVRNVPAHPPYLQRNGDGAQISRNKFLVRQSVIFVWQYLVLDIFQTLAHLDGEDQDPNVGFSKIELFVPFEIWIKRLVLSLMAGFISTRILIDAHYRFSSLVFVGLGLDVPDNWPPLFGTMADAYTLRNYWGKFWHQFLRQSLTGISNFVARDVLRLPRRSPLERYTNVFVVCMVSASIHMTTDYVQCVPPEYSGAIPFFMSIVLGFMIEDNVLALWKGKMNSSDDQSDSKAQTVTPIRYKVIGFIWTLVWLVVSSTWYMEPISQLPQKIVTLVAFGSPSEKLGLPSILVATATISAVVRFMLGGEV</sequence>
<dbReference type="GO" id="GO:0008374">
    <property type="term" value="F:O-acyltransferase activity"/>
    <property type="evidence" value="ECO:0007669"/>
    <property type="project" value="InterPro"/>
</dbReference>
<proteinExistence type="inferred from homology"/>
<keyword evidence="6 7" id="KW-0472">Membrane</keyword>
<dbReference type="InterPro" id="IPR032805">
    <property type="entry name" value="Wax_synthase_dom"/>
</dbReference>
<organism evidence="9 10">
    <name type="scientific">Penicillium angulare</name>
    <dbReference type="NCBI Taxonomy" id="116970"/>
    <lineage>
        <taxon>Eukaryota</taxon>
        <taxon>Fungi</taxon>
        <taxon>Dikarya</taxon>
        <taxon>Ascomycota</taxon>
        <taxon>Pezizomycotina</taxon>
        <taxon>Eurotiomycetes</taxon>
        <taxon>Eurotiomycetidae</taxon>
        <taxon>Eurotiales</taxon>
        <taxon>Aspergillaceae</taxon>
        <taxon>Penicillium</taxon>
    </lineage>
</organism>
<dbReference type="GO" id="GO:0006629">
    <property type="term" value="P:lipid metabolic process"/>
    <property type="evidence" value="ECO:0007669"/>
    <property type="project" value="InterPro"/>
</dbReference>
<feature type="transmembrane region" description="Helical" evidence="7">
    <location>
        <begin position="314"/>
        <end position="336"/>
    </location>
</feature>
<dbReference type="PANTHER" id="PTHR31595">
    <property type="entry name" value="LONG-CHAIN-ALCOHOL O-FATTY-ACYLTRANSFERASE 3-RELATED"/>
    <property type="match status" value="1"/>
</dbReference>
<dbReference type="EMBL" id="JAPQKH010000007">
    <property type="protein sequence ID" value="KAJ5087450.1"/>
    <property type="molecule type" value="Genomic_DNA"/>
</dbReference>
<dbReference type="AlphaFoldDB" id="A0A9W9JZQ0"/>
<gene>
    <name evidence="9" type="ORF">N7456_011066</name>
</gene>
<feature type="transmembrane region" description="Helical" evidence="7">
    <location>
        <begin position="285"/>
        <end position="302"/>
    </location>
</feature>
<comment type="similarity">
    <text evidence="2">Belongs to the wax synthase family.</text>
</comment>
<dbReference type="Pfam" id="PF13813">
    <property type="entry name" value="MBOAT_2"/>
    <property type="match status" value="1"/>
</dbReference>
<dbReference type="GO" id="GO:0016020">
    <property type="term" value="C:membrane"/>
    <property type="evidence" value="ECO:0007669"/>
    <property type="project" value="UniProtKB-SubCell"/>
</dbReference>
<keyword evidence="5 7" id="KW-1133">Transmembrane helix</keyword>
<keyword evidence="3" id="KW-0808">Transferase</keyword>
<name>A0A9W9JZQ0_9EURO</name>
<evidence type="ECO:0000256" key="4">
    <source>
        <dbReference type="ARBA" id="ARBA00022692"/>
    </source>
</evidence>
<keyword evidence="4 7" id="KW-0812">Transmembrane</keyword>
<comment type="caution">
    <text evidence="9">The sequence shown here is derived from an EMBL/GenBank/DDBJ whole genome shotgun (WGS) entry which is preliminary data.</text>
</comment>
<reference evidence="9" key="1">
    <citation type="submission" date="2022-11" db="EMBL/GenBank/DDBJ databases">
        <authorList>
            <person name="Petersen C."/>
        </authorList>
    </citation>
    <scope>NUCLEOTIDE SEQUENCE</scope>
    <source>
        <strain evidence="9">IBT 30069</strain>
    </source>
</reference>